<gene>
    <name evidence="3" type="ORF">M2283_009437</name>
</gene>
<dbReference type="EMBL" id="JARXVH010000029">
    <property type="protein sequence ID" value="MDH6222090.1"/>
    <property type="molecule type" value="Genomic_DNA"/>
</dbReference>
<dbReference type="PANTHER" id="PTHR43201">
    <property type="entry name" value="ACYL-COA SYNTHETASE"/>
    <property type="match status" value="1"/>
</dbReference>
<sequence>MKAYVWNPWQTAQLHPDRIAAVGNDGTYTFSQLTDRADRLGEGLATIGMDHDSMISTDIPTGPRFFALALAALKYGYGLFPVETGEMTAETVGSLFADMNVTMHVASVEAASLDKLLPCPVVTDTLLLQSAPQVALVAPAPRQRAGFLAFSTSGTTGAPQGVPRAHPWRPYKGVAVEERYAAGISFGPHIMAGPTYHLGTLGPALYALQAGSAVVVQRTWSPNGFADLADRFGADSAMLPPDCLLDVVEAGRAPDRRLRAVFHGGAACPPAVKRSAIELLGPVLHEYYGTSRGTITEITTAEWLKYPGSVGKPLPGVQVQIRRDRQEVPPGAMGEITVSLRPADLRSDDPAVLPTGDLGFVNQEGYLFIVGRLSSDDDVTLARLEYEVRLLPEVSDVAVMGGTTPRCFVEIRNGHTKSPEEKIRIISGALGIVAPLIKTAPTGSLPRTASGKIRRASLGDPFPRGED</sequence>
<evidence type="ECO:0000256" key="1">
    <source>
        <dbReference type="SAM" id="MobiDB-lite"/>
    </source>
</evidence>
<evidence type="ECO:0000313" key="3">
    <source>
        <dbReference type="EMBL" id="MDH6222090.1"/>
    </source>
</evidence>
<keyword evidence="4" id="KW-1185">Reference proteome</keyword>
<feature type="domain" description="AMP-dependent synthetase/ligase" evidence="2">
    <location>
        <begin position="10"/>
        <end position="339"/>
    </location>
</feature>
<comment type="caution">
    <text evidence="3">The sequence shown here is derived from an EMBL/GenBank/DDBJ whole genome shotgun (WGS) entry which is preliminary data.</text>
</comment>
<dbReference type="CDD" id="cd04433">
    <property type="entry name" value="AFD_class_I"/>
    <property type="match status" value="1"/>
</dbReference>
<proteinExistence type="predicted"/>
<reference evidence="3 4" key="1">
    <citation type="submission" date="2023-04" db="EMBL/GenBank/DDBJ databases">
        <title>Forest soil microbial communities from Buena Vista Peninsula, Colon Province, Panama.</title>
        <authorList>
            <person name="Bouskill N."/>
        </authorList>
    </citation>
    <scope>NUCLEOTIDE SEQUENCE [LARGE SCALE GENOMIC DNA]</scope>
    <source>
        <strain evidence="3 4">GGS1</strain>
    </source>
</reference>
<dbReference type="Gene3D" id="3.40.50.12780">
    <property type="entry name" value="N-terminal domain of ligase-like"/>
    <property type="match status" value="1"/>
</dbReference>
<dbReference type="EC" id="6.2.1.3" evidence="3"/>
<dbReference type="InterPro" id="IPR000873">
    <property type="entry name" value="AMP-dep_synth/lig_dom"/>
</dbReference>
<name>A0ABT6M0K9_9ACTN</name>
<dbReference type="SUPFAM" id="SSF56801">
    <property type="entry name" value="Acetyl-CoA synthetase-like"/>
    <property type="match status" value="1"/>
</dbReference>
<evidence type="ECO:0000259" key="2">
    <source>
        <dbReference type="Pfam" id="PF00501"/>
    </source>
</evidence>
<feature type="region of interest" description="Disordered" evidence="1">
    <location>
        <begin position="444"/>
        <end position="467"/>
    </location>
</feature>
<evidence type="ECO:0000313" key="4">
    <source>
        <dbReference type="Proteomes" id="UP001160499"/>
    </source>
</evidence>
<dbReference type="Proteomes" id="UP001160499">
    <property type="component" value="Unassembled WGS sequence"/>
</dbReference>
<keyword evidence="3" id="KW-0436">Ligase</keyword>
<dbReference type="Pfam" id="PF00501">
    <property type="entry name" value="AMP-binding"/>
    <property type="match status" value="1"/>
</dbReference>
<dbReference type="RefSeq" id="WP_280882749.1">
    <property type="nucleotide sequence ID" value="NZ_JARXVH010000029.1"/>
</dbReference>
<protein>
    <submittedName>
        <fullName evidence="3">Long-chain acyl-CoA synthetase</fullName>
        <ecNumber evidence="3">6.2.1.3</ecNumber>
    </submittedName>
</protein>
<dbReference type="GO" id="GO:0004467">
    <property type="term" value="F:long-chain fatty acid-CoA ligase activity"/>
    <property type="evidence" value="ECO:0007669"/>
    <property type="project" value="UniProtKB-EC"/>
</dbReference>
<organism evidence="3 4">
    <name type="scientific">Streptomyces pseudovenezuelae</name>
    <dbReference type="NCBI Taxonomy" id="67350"/>
    <lineage>
        <taxon>Bacteria</taxon>
        <taxon>Bacillati</taxon>
        <taxon>Actinomycetota</taxon>
        <taxon>Actinomycetes</taxon>
        <taxon>Kitasatosporales</taxon>
        <taxon>Streptomycetaceae</taxon>
        <taxon>Streptomyces</taxon>
        <taxon>Streptomyces aurantiacus group</taxon>
    </lineage>
</organism>
<dbReference type="InterPro" id="IPR042099">
    <property type="entry name" value="ANL_N_sf"/>
</dbReference>
<accession>A0ABT6M0K9</accession>
<dbReference type="PANTHER" id="PTHR43201:SF32">
    <property type="entry name" value="2-SUCCINYLBENZOATE--COA LIGASE, CHLOROPLASTIC_PEROXISOMAL"/>
    <property type="match status" value="1"/>
</dbReference>